<proteinExistence type="predicted"/>
<evidence type="ECO:0000313" key="1">
    <source>
        <dbReference type="EMBL" id="RIL41049.1"/>
    </source>
</evidence>
<dbReference type="Proteomes" id="UP000283576">
    <property type="component" value="Unassembled WGS sequence"/>
</dbReference>
<dbReference type="EMBL" id="QXRZ01000017">
    <property type="protein sequence ID" value="RIL41049.1"/>
    <property type="molecule type" value="Genomic_DNA"/>
</dbReference>
<gene>
    <name evidence="1" type="ORF">BUZ01_13630</name>
</gene>
<comment type="caution">
    <text evidence="1">The sequence shown here is derived from an EMBL/GenBank/DDBJ whole genome shotgun (WGS) entry which is preliminary data.</text>
</comment>
<accession>A0A2T4SU47</accession>
<evidence type="ECO:0000313" key="2">
    <source>
        <dbReference type="Proteomes" id="UP000283576"/>
    </source>
</evidence>
<dbReference type="RefSeq" id="WP_107590262.1">
    <property type="nucleotide sequence ID" value="NZ_JAIBNG010000003.1"/>
</dbReference>
<name>A0A2T4SU47_STAGA</name>
<sequence length="164" mass="19352">MQLREKLLSKYEKMKVKNVDIPDLELKGYYRRNNKHPNGIILLNNNFDYYVQNGVLAEEIGHHETTFGKILGAYDTSSYKHINDLKQEVKARRYGHNLTVPLQKLIDCYKQGVWGNVYEMCLSMGIDRSYFHEVIEDYKVRYGPFVKHNGYVINFEPLDIEKLD</sequence>
<reference evidence="1 2" key="1">
    <citation type="journal article" date="2016" name="Front. Microbiol.">
        <title>Comprehensive Phylogenetic Analysis of Bovine Non-aureus Staphylococci Species Based on Whole-Genome Sequencing.</title>
        <authorList>
            <person name="Naushad S."/>
            <person name="Barkema H.W."/>
            <person name="Luby C."/>
            <person name="Condas L.A."/>
            <person name="Nobrega D.B."/>
            <person name="Carson D.A."/>
            <person name="De Buck J."/>
        </authorList>
    </citation>
    <scope>NUCLEOTIDE SEQUENCE [LARGE SCALE GENOMIC DNA]</scope>
    <source>
        <strain evidence="1 2">SNUC 1388</strain>
    </source>
</reference>
<organism evidence="1 2">
    <name type="scientific">Staphylococcus gallinarum</name>
    <dbReference type="NCBI Taxonomy" id="1293"/>
    <lineage>
        <taxon>Bacteria</taxon>
        <taxon>Bacillati</taxon>
        <taxon>Bacillota</taxon>
        <taxon>Bacilli</taxon>
        <taxon>Bacillales</taxon>
        <taxon>Staphylococcaceae</taxon>
        <taxon>Staphylococcus</taxon>
    </lineage>
</organism>
<dbReference type="AlphaFoldDB" id="A0A2T4SU47"/>
<protein>
    <submittedName>
        <fullName evidence="1">Uncharacterized protein</fullName>
    </submittedName>
</protein>